<dbReference type="HOGENOM" id="CLU_717262_0_0_9"/>
<name>U2P2M0_LEVBR</name>
<dbReference type="Pfam" id="PF03864">
    <property type="entry name" value="Phage_cap_E"/>
    <property type="match status" value="1"/>
</dbReference>
<dbReference type="InterPro" id="IPR005564">
    <property type="entry name" value="Major_capsid_GpE"/>
</dbReference>
<comment type="caution">
    <text evidence="1">The sequence shown here is derived from an EMBL/GenBank/DDBJ whole genome shotgun (WGS) entry which is preliminary data.</text>
</comment>
<dbReference type="Proteomes" id="UP000016644">
    <property type="component" value="Unassembled WGS sequence"/>
</dbReference>
<evidence type="ECO:0000313" key="2">
    <source>
        <dbReference type="Proteomes" id="UP000016644"/>
    </source>
</evidence>
<dbReference type="PATRIC" id="fig|649758.3.peg.705"/>
<evidence type="ECO:0008006" key="3">
    <source>
        <dbReference type="Google" id="ProtNLM"/>
    </source>
</evidence>
<sequence length="385" mass="43300">MTAMENVAEINTPKNMAAWYEQKILTMPPYIGELYFPSIKVQTDLLSYLMQNQRAPMLTAQSSYDSRPTPINRDKFEQKVMHTKFFRSAMAMNEKDLVELNQAVVNQDDSLVTTAIKKLFDNKVQPLLDMRARREWLDMQALVNGQISLNPLEPTLIYESDSRLNLEAETDWTDIENSDPFKDITNAVDTLKRTHGIVPNQILMNTDTLRLFRHNEKLKATLFANNANTKDMWLQESAVVNAMLDELHIVPVVYDQGYEDDNGTFYPYVPDGKVVIMNAPIPQSFAKNGGNTSTGVSTGQPVGHMAFAPTPEELQNQLGNIPSKDIQFYDTAVAYHEYFDQGLAQFQTMISMNCLPTLEGGRTIVRMTTSKAASTDSGNTDGASK</sequence>
<gene>
    <name evidence="1" type="ORF">HMPREF0495_00781</name>
</gene>
<dbReference type="GeneID" id="56993335"/>
<accession>U2P2M0</accession>
<dbReference type="RefSeq" id="WP_021742261.1">
    <property type="nucleotide sequence ID" value="NZ_AZCP01000001.1"/>
</dbReference>
<proteinExistence type="predicted"/>
<dbReference type="EMBL" id="AWVK01000028">
    <property type="protein sequence ID" value="ERK44715.1"/>
    <property type="molecule type" value="Genomic_DNA"/>
</dbReference>
<organism evidence="1 2">
    <name type="scientific">Levilactobacillus brevis ATCC 14869 = DSM 20054</name>
    <dbReference type="NCBI Taxonomy" id="649758"/>
    <lineage>
        <taxon>Bacteria</taxon>
        <taxon>Bacillati</taxon>
        <taxon>Bacillota</taxon>
        <taxon>Bacilli</taxon>
        <taxon>Lactobacillales</taxon>
        <taxon>Lactobacillaceae</taxon>
        <taxon>Levilactobacillus</taxon>
    </lineage>
</organism>
<evidence type="ECO:0000313" key="1">
    <source>
        <dbReference type="EMBL" id="ERK44715.1"/>
    </source>
</evidence>
<dbReference type="Gene3D" id="3.90.1690.10">
    <property type="entry name" value="phage-related protein like domain"/>
    <property type="match status" value="1"/>
</dbReference>
<reference evidence="1 2" key="1">
    <citation type="submission" date="2013-06" db="EMBL/GenBank/DDBJ databases">
        <authorList>
            <person name="Weinstock G."/>
            <person name="Sodergren E."/>
            <person name="Lobos E.A."/>
            <person name="Fulton L."/>
            <person name="Fulton R."/>
            <person name="Courtney L."/>
            <person name="Fronick C."/>
            <person name="O'Laughlin M."/>
            <person name="Godfrey J."/>
            <person name="Wilson R.M."/>
            <person name="Miner T."/>
            <person name="Farmer C."/>
            <person name="Delehaunty K."/>
            <person name="Cordes M."/>
            <person name="Minx P."/>
            <person name="Tomlinson C."/>
            <person name="Chen J."/>
            <person name="Wollam A."/>
            <person name="Pepin K.H."/>
            <person name="Bhonagiri V."/>
            <person name="Zhang X."/>
            <person name="Warren W."/>
            <person name="Mitreva M."/>
            <person name="Mardis E.R."/>
            <person name="Wilson R.K."/>
        </authorList>
    </citation>
    <scope>NUCLEOTIDE SEQUENCE [LARGE SCALE GENOMIC DNA]</scope>
    <source>
        <strain evidence="1 2">ATCC 14869</strain>
    </source>
</reference>
<dbReference type="AlphaFoldDB" id="U2P2M0"/>
<dbReference type="InterPro" id="IPR053738">
    <property type="entry name" value="Lambda_capsid_assembly"/>
</dbReference>
<protein>
    <recommendedName>
        <fullName evidence="3">Phage major capsid protein E</fullName>
    </recommendedName>
</protein>